<sequence>MIIYLIAGIALIISYLIDKKKTINALKLTYHKLKKILPSFIIMLIFVSIAFYFVSADTITKYLGNGSQIYGMFLAFFFGSISIMPGFIAFPLAGVLLENGASYIVIAAFTTTLMMVGVVTFPVEKEYLGTKVSLIRNTIGLLIALTVSIIIGVFY</sequence>
<accession>A0A5D0M9D8</accession>
<evidence type="ECO:0000313" key="3">
    <source>
        <dbReference type="Proteomes" id="UP000324143"/>
    </source>
</evidence>
<reference evidence="2" key="1">
    <citation type="submission" date="2019-08" db="EMBL/GenBank/DDBJ databases">
        <title>Genomic characterization of a novel candidate phylum (ARYD3) from a high temperature, high salinity tertiary oil reservoir in north central Oklahoma, USA.</title>
        <authorList>
            <person name="Youssef N.H."/>
            <person name="Yadav A."/>
            <person name="Elshahed M.S."/>
        </authorList>
    </citation>
    <scope>NUCLEOTIDE SEQUENCE [LARGE SCALE GENOMIC DNA]</scope>
    <source>
        <strain evidence="2">ARYD3</strain>
    </source>
</reference>
<comment type="caution">
    <text evidence="2">The sequence shown here is derived from an EMBL/GenBank/DDBJ whole genome shotgun (WGS) entry which is preliminary data.</text>
</comment>
<keyword evidence="1" id="KW-0472">Membrane</keyword>
<evidence type="ECO:0000256" key="1">
    <source>
        <dbReference type="SAM" id="Phobius"/>
    </source>
</evidence>
<feature type="transmembrane region" description="Helical" evidence="1">
    <location>
        <begin position="40"/>
        <end position="60"/>
    </location>
</feature>
<keyword evidence="3" id="KW-1185">Reference proteome</keyword>
<keyword evidence="1" id="KW-1133">Transmembrane helix</keyword>
<dbReference type="Proteomes" id="UP000324143">
    <property type="component" value="Unassembled WGS sequence"/>
</dbReference>
<evidence type="ECO:0000313" key="2">
    <source>
        <dbReference type="EMBL" id="TYB30307.1"/>
    </source>
</evidence>
<organism evidence="2 3">
    <name type="scientific">Candidatus Mcinerneyibacterium aminivorans</name>
    <dbReference type="NCBI Taxonomy" id="2703815"/>
    <lineage>
        <taxon>Bacteria</taxon>
        <taxon>Candidatus Macinerneyibacteriota</taxon>
        <taxon>Candidatus Mcinerneyibacteria</taxon>
        <taxon>Candidatus Mcinerneyibacteriales</taxon>
        <taxon>Candidatus Mcinerneyibacteriaceae</taxon>
        <taxon>Candidatus Mcinerneyibacterium</taxon>
    </lineage>
</organism>
<dbReference type="EMBL" id="VSIX01000147">
    <property type="protein sequence ID" value="TYB30307.1"/>
    <property type="molecule type" value="Genomic_DNA"/>
</dbReference>
<feature type="transmembrane region" description="Helical" evidence="1">
    <location>
        <begin position="72"/>
        <end position="97"/>
    </location>
</feature>
<feature type="transmembrane region" description="Helical" evidence="1">
    <location>
        <begin position="134"/>
        <end position="154"/>
    </location>
</feature>
<dbReference type="AlphaFoldDB" id="A0A5D0M9D8"/>
<feature type="transmembrane region" description="Helical" evidence="1">
    <location>
        <begin position="103"/>
        <end position="122"/>
    </location>
</feature>
<proteinExistence type="predicted"/>
<name>A0A5D0M9D8_9BACT</name>
<protein>
    <recommendedName>
        <fullName evidence="4">Permease</fullName>
    </recommendedName>
</protein>
<evidence type="ECO:0008006" key="4">
    <source>
        <dbReference type="Google" id="ProtNLM"/>
    </source>
</evidence>
<gene>
    <name evidence="2" type="ORF">FXF47_09885</name>
</gene>
<keyword evidence="1" id="KW-0812">Transmembrane</keyword>